<keyword evidence="1" id="KW-0560">Oxidoreductase</keyword>
<evidence type="ECO:0000313" key="4">
    <source>
        <dbReference type="Proteomes" id="UP000642748"/>
    </source>
</evidence>
<dbReference type="InterPro" id="IPR052019">
    <property type="entry name" value="F420H2_bilvrd_red/Heme_oxyg"/>
</dbReference>
<dbReference type="PANTHER" id="PTHR35176">
    <property type="entry name" value="HEME OXYGENASE HI_0854-RELATED"/>
    <property type="match status" value="1"/>
</dbReference>
<dbReference type="InterPro" id="IPR011576">
    <property type="entry name" value="Pyridox_Oxase_N"/>
</dbReference>
<dbReference type="GO" id="GO:0070967">
    <property type="term" value="F:coenzyme F420 binding"/>
    <property type="evidence" value="ECO:0007669"/>
    <property type="project" value="TreeGrafter"/>
</dbReference>
<keyword evidence="4" id="KW-1185">Reference proteome</keyword>
<organism evidence="3 4">
    <name type="scientific">Rugosimonospora africana</name>
    <dbReference type="NCBI Taxonomy" id="556532"/>
    <lineage>
        <taxon>Bacteria</taxon>
        <taxon>Bacillati</taxon>
        <taxon>Actinomycetota</taxon>
        <taxon>Actinomycetes</taxon>
        <taxon>Micromonosporales</taxon>
        <taxon>Micromonosporaceae</taxon>
        <taxon>Rugosimonospora</taxon>
    </lineage>
</organism>
<comment type="caution">
    <text evidence="3">The sequence shown here is derived from an EMBL/GenBank/DDBJ whole genome shotgun (WGS) entry which is preliminary data.</text>
</comment>
<dbReference type="RefSeq" id="WP_239133637.1">
    <property type="nucleotide sequence ID" value="NZ_BONZ01000030.1"/>
</dbReference>
<dbReference type="SUPFAM" id="SSF50475">
    <property type="entry name" value="FMN-binding split barrel"/>
    <property type="match status" value="1"/>
</dbReference>
<feature type="domain" description="Pyridoxamine 5'-phosphate oxidase N-terminal" evidence="2">
    <location>
        <begin position="30"/>
        <end position="130"/>
    </location>
</feature>
<accession>A0A8J3QPB9</accession>
<sequence length="152" mass="16619">MTPASRTGVALAGNQYPIQNPHQELTTMLDPDVRRVLDGTPTAHLASVLPDGAPHAVPVWIGTHGEHVAILTGPGSRKARNLRRDPRIALSLTPTDNPFQPVIVRGRVVEWIEGDAAWQIIDRISTKYTGGPYSRDEQRVVALIEPDRQIVG</sequence>
<name>A0A8J3QPB9_9ACTN</name>
<evidence type="ECO:0000259" key="2">
    <source>
        <dbReference type="Pfam" id="PF01243"/>
    </source>
</evidence>
<dbReference type="EMBL" id="BONZ01000030">
    <property type="protein sequence ID" value="GIH14955.1"/>
    <property type="molecule type" value="Genomic_DNA"/>
</dbReference>
<gene>
    <name evidence="3" type="ORF">Raf01_31270</name>
</gene>
<dbReference type="InterPro" id="IPR012349">
    <property type="entry name" value="Split_barrel_FMN-bd"/>
</dbReference>
<dbReference type="NCBIfam" id="TIGR03618">
    <property type="entry name" value="Rv1155_F420"/>
    <property type="match status" value="1"/>
</dbReference>
<protein>
    <submittedName>
        <fullName evidence="3">PPOX class F420-dependent enzyme</fullName>
    </submittedName>
</protein>
<dbReference type="Pfam" id="PF01243">
    <property type="entry name" value="PNPOx_N"/>
    <property type="match status" value="1"/>
</dbReference>
<dbReference type="InterPro" id="IPR019920">
    <property type="entry name" value="F420-binding_dom_put"/>
</dbReference>
<dbReference type="Gene3D" id="2.30.110.10">
    <property type="entry name" value="Electron Transport, Fmn-binding Protein, Chain A"/>
    <property type="match status" value="1"/>
</dbReference>
<dbReference type="GO" id="GO:0005829">
    <property type="term" value="C:cytosol"/>
    <property type="evidence" value="ECO:0007669"/>
    <property type="project" value="TreeGrafter"/>
</dbReference>
<dbReference type="AlphaFoldDB" id="A0A8J3QPB9"/>
<dbReference type="Proteomes" id="UP000642748">
    <property type="component" value="Unassembled WGS sequence"/>
</dbReference>
<evidence type="ECO:0000313" key="3">
    <source>
        <dbReference type="EMBL" id="GIH14955.1"/>
    </source>
</evidence>
<reference evidence="3" key="1">
    <citation type="submission" date="2021-01" db="EMBL/GenBank/DDBJ databases">
        <title>Whole genome shotgun sequence of Rugosimonospora africana NBRC 104875.</title>
        <authorList>
            <person name="Komaki H."/>
            <person name="Tamura T."/>
        </authorList>
    </citation>
    <scope>NUCLEOTIDE SEQUENCE</scope>
    <source>
        <strain evidence="3">NBRC 104875</strain>
    </source>
</reference>
<evidence type="ECO:0000256" key="1">
    <source>
        <dbReference type="ARBA" id="ARBA00023002"/>
    </source>
</evidence>
<dbReference type="GO" id="GO:0016627">
    <property type="term" value="F:oxidoreductase activity, acting on the CH-CH group of donors"/>
    <property type="evidence" value="ECO:0007669"/>
    <property type="project" value="TreeGrafter"/>
</dbReference>
<dbReference type="PANTHER" id="PTHR35176:SF6">
    <property type="entry name" value="HEME OXYGENASE HI_0854-RELATED"/>
    <property type="match status" value="1"/>
</dbReference>
<proteinExistence type="predicted"/>